<dbReference type="RefSeq" id="WP_092648673.1">
    <property type="nucleotide sequence ID" value="NZ_LT629792.1"/>
</dbReference>
<reference evidence="3 4" key="1">
    <citation type="submission" date="2016-10" db="EMBL/GenBank/DDBJ databases">
        <authorList>
            <person name="Varghese N."/>
            <person name="Submissions S."/>
        </authorList>
    </citation>
    <scope>NUCLEOTIDE SEQUENCE [LARGE SCALE GENOMIC DNA]</scope>
    <source>
        <strain evidence="3 4">DSM 9169</strain>
    </source>
</reference>
<evidence type="ECO:0000313" key="4">
    <source>
        <dbReference type="Proteomes" id="UP000198976"/>
    </source>
</evidence>
<feature type="compositionally biased region" description="Basic and acidic residues" evidence="1">
    <location>
        <begin position="532"/>
        <end position="544"/>
    </location>
</feature>
<feature type="compositionally biased region" description="Polar residues" evidence="1">
    <location>
        <begin position="133"/>
        <end position="148"/>
    </location>
</feature>
<feature type="compositionally biased region" description="Basic and acidic residues" evidence="1">
    <location>
        <begin position="471"/>
        <end position="482"/>
    </location>
</feature>
<gene>
    <name evidence="3" type="ORF">SAMN04489714_1342</name>
</gene>
<feature type="compositionally biased region" description="Basic and acidic residues" evidence="1">
    <location>
        <begin position="248"/>
        <end position="258"/>
    </location>
</feature>
<evidence type="ECO:0000256" key="2">
    <source>
        <dbReference type="SAM" id="Phobius"/>
    </source>
</evidence>
<feature type="region of interest" description="Disordered" evidence="1">
    <location>
        <begin position="114"/>
        <end position="163"/>
    </location>
</feature>
<organism evidence="3 4">
    <name type="scientific">Schaalia radingae</name>
    <dbReference type="NCBI Taxonomy" id="131110"/>
    <lineage>
        <taxon>Bacteria</taxon>
        <taxon>Bacillati</taxon>
        <taxon>Actinomycetota</taxon>
        <taxon>Actinomycetes</taxon>
        <taxon>Actinomycetales</taxon>
        <taxon>Actinomycetaceae</taxon>
        <taxon>Schaalia</taxon>
    </lineage>
</organism>
<feature type="compositionally biased region" description="Acidic residues" evidence="1">
    <location>
        <begin position="273"/>
        <end position="286"/>
    </location>
</feature>
<evidence type="ECO:0000313" key="3">
    <source>
        <dbReference type="EMBL" id="SDT97284.1"/>
    </source>
</evidence>
<feature type="compositionally biased region" description="Polar residues" evidence="1">
    <location>
        <begin position="516"/>
        <end position="529"/>
    </location>
</feature>
<protein>
    <submittedName>
        <fullName evidence="3">Uncharacterized protein</fullName>
    </submittedName>
</protein>
<accession>A0ABY0V872</accession>
<proteinExistence type="predicted"/>
<keyword evidence="2" id="KW-0812">Transmembrane</keyword>
<feature type="transmembrane region" description="Helical" evidence="2">
    <location>
        <begin position="7"/>
        <end position="32"/>
    </location>
</feature>
<feature type="compositionally biased region" description="Acidic residues" evidence="1">
    <location>
        <begin position="344"/>
        <end position="357"/>
    </location>
</feature>
<feature type="region of interest" description="Disordered" evidence="1">
    <location>
        <begin position="248"/>
        <end position="409"/>
    </location>
</feature>
<keyword evidence="4" id="KW-1185">Reference proteome</keyword>
<keyword evidence="2" id="KW-0472">Membrane</keyword>
<sequence>MSGIRRYASALALAAVALVAGIIGILTLTVWAPGQHIEAKADPDQPYVMTRARVLPLKAEDVTVTVEAADASTPVSVVVGSTPDVIGWLGDEAYTEVVGLEAGMTQLKVTDHAETDANQAQSSDVADGEQSAAAPQSTADGQAQSEAQTAKEEAQSGASIANPLDNDMWLDQAAGQGSASLTLKAVPDTVSVLATTDGSKAPTLTLTWPVERTNIAAIAVWLLTIVLALIAAVMAVIIWRNQRRRAARADELKSRDQADTTDTAPIDISQMPDAEEASDEADDEGDVSQAEDGTHEADEAESIDVSEPVPVADLTDEADGLPEEQAHREEHDHCEEVKRSEEANQYEEAEEPEELAESAEPVEPAMNGEAEDLVEQKQAAEPAESEEAVEPAETAKPAEPVEHSAPTDSGVIDMSVARVPMVFPTRRALREARSRGEESVNIDGHEFNTGLIPIVPSAHQADSGDTLVRQTDGDRAENEADHVSGTGHASRTDRSQDGDDPRGDDTQADAERPQDTGRSQKGAWTSIMSNWLHRDGTGSTKEEQ</sequence>
<name>A0ABY0V872_9ACTO</name>
<feature type="region of interest" description="Disordered" evidence="1">
    <location>
        <begin position="456"/>
        <end position="544"/>
    </location>
</feature>
<feature type="transmembrane region" description="Helical" evidence="2">
    <location>
        <begin position="215"/>
        <end position="239"/>
    </location>
</feature>
<feature type="compositionally biased region" description="Basic and acidic residues" evidence="1">
    <location>
        <begin position="490"/>
        <end position="515"/>
    </location>
</feature>
<keyword evidence="2" id="KW-1133">Transmembrane helix</keyword>
<evidence type="ECO:0000256" key="1">
    <source>
        <dbReference type="SAM" id="MobiDB-lite"/>
    </source>
</evidence>
<dbReference type="Proteomes" id="UP000198976">
    <property type="component" value="Chromosome I"/>
</dbReference>
<dbReference type="EMBL" id="LT629792">
    <property type="protein sequence ID" value="SDT97284.1"/>
    <property type="molecule type" value="Genomic_DNA"/>
</dbReference>
<feature type="compositionally biased region" description="Basic and acidic residues" evidence="1">
    <location>
        <begin position="324"/>
        <end position="342"/>
    </location>
</feature>